<dbReference type="EMBL" id="FOUJ01000007">
    <property type="protein sequence ID" value="SFM89547.1"/>
    <property type="molecule type" value="Genomic_DNA"/>
</dbReference>
<dbReference type="Pfam" id="PF00708">
    <property type="entry name" value="Acylphosphatase"/>
    <property type="match status" value="1"/>
</dbReference>
<keyword evidence="1 2" id="KW-0378">Hydrolase</keyword>
<reference evidence="6" key="1">
    <citation type="submission" date="2016-10" db="EMBL/GenBank/DDBJ databases">
        <authorList>
            <person name="Varghese N."/>
            <person name="Submissions S."/>
        </authorList>
    </citation>
    <scope>NUCLEOTIDE SEQUENCE [LARGE SCALE GENOMIC DNA]</scope>
    <source>
        <strain evidence="6">Mob M</strain>
    </source>
</reference>
<evidence type="ECO:0000313" key="6">
    <source>
        <dbReference type="Proteomes" id="UP000198535"/>
    </source>
</evidence>
<sequence>MSHAEDISSATILVKGKVQGVYFRRFTVERAQKLNLAGFAQNLPDGRVRVFAEGKATSIQKLIDFLHIGPALADVENVSVEWAEPTSEYSDFSIKR</sequence>
<feature type="domain" description="Acylphosphatase-like" evidence="4">
    <location>
        <begin position="9"/>
        <end position="96"/>
    </location>
</feature>
<dbReference type="InterPro" id="IPR020456">
    <property type="entry name" value="Acylphosphatase"/>
</dbReference>
<feature type="active site" evidence="1">
    <location>
        <position position="42"/>
    </location>
</feature>
<comment type="catalytic activity">
    <reaction evidence="1 2">
        <text>an acyl phosphate + H2O = a carboxylate + phosphate + H(+)</text>
        <dbReference type="Rhea" id="RHEA:14965"/>
        <dbReference type="ChEBI" id="CHEBI:15377"/>
        <dbReference type="ChEBI" id="CHEBI:15378"/>
        <dbReference type="ChEBI" id="CHEBI:29067"/>
        <dbReference type="ChEBI" id="CHEBI:43474"/>
        <dbReference type="ChEBI" id="CHEBI:59918"/>
        <dbReference type="EC" id="3.6.1.7"/>
    </reaction>
</comment>
<accession>A0A1I4UKP0</accession>
<keyword evidence="6" id="KW-1185">Reference proteome</keyword>
<dbReference type="OrthoDB" id="6643at2157"/>
<dbReference type="GO" id="GO:0003998">
    <property type="term" value="F:acylphosphatase activity"/>
    <property type="evidence" value="ECO:0007669"/>
    <property type="project" value="UniProtKB-EC"/>
</dbReference>
<evidence type="ECO:0000313" key="5">
    <source>
        <dbReference type="EMBL" id="SFM89547.1"/>
    </source>
</evidence>
<comment type="similarity">
    <text evidence="3">Belongs to the acylphosphatase family.</text>
</comment>
<dbReference type="Proteomes" id="UP000198535">
    <property type="component" value="Unassembled WGS sequence"/>
</dbReference>
<feature type="active site" evidence="1">
    <location>
        <position position="24"/>
    </location>
</feature>
<dbReference type="InterPro" id="IPR001792">
    <property type="entry name" value="Acylphosphatase-like_dom"/>
</dbReference>
<evidence type="ECO:0000256" key="3">
    <source>
        <dbReference type="RuleBase" id="RU004168"/>
    </source>
</evidence>
<dbReference type="SUPFAM" id="SSF54975">
    <property type="entry name" value="Acylphosphatase/BLUF domain-like"/>
    <property type="match status" value="1"/>
</dbReference>
<dbReference type="PROSITE" id="PS00150">
    <property type="entry name" value="ACYLPHOSPHATASE_1"/>
    <property type="match status" value="1"/>
</dbReference>
<evidence type="ECO:0000256" key="1">
    <source>
        <dbReference type="PROSITE-ProRule" id="PRU00520"/>
    </source>
</evidence>
<evidence type="ECO:0000256" key="2">
    <source>
        <dbReference type="RuleBase" id="RU000553"/>
    </source>
</evidence>
<dbReference type="Gene3D" id="3.30.70.100">
    <property type="match status" value="1"/>
</dbReference>
<name>A0A1I4UKP0_9EURY</name>
<protein>
    <recommendedName>
        <fullName evidence="1 2">Acylphosphatase</fullName>
        <ecNumber evidence="1 2">3.6.1.7</ecNumber>
    </recommendedName>
</protein>
<gene>
    <name evidence="5" type="ORF">SAMN04488696_2763</name>
</gene>
<proteinExistence type="inferred from homology"/>
<dbReference type="InterPro" id="IPR036046">
    <property type="entry name" value="Acylphosphatase-like_dom_sf"/>
</dbReference>
<dbReference type="InterPro" id="IPR017968">
    <property type="entry name" value="Acylphosphatase_CS"/>
</dbReference>
<dbReference type="EC" id="3.6.1.7" evidence="1 2"/>
<dbReference type="AlphaFoldDB" id="A0A1I4UKP0"/>
<dbReference type="PANTHER" id="PTHR47268:SF4">
    <property type="entry name" value="ACYLPHOSPHATASE"/>
    <property type="match status" value="1"/>
</dbReference>
<dbReference type="PROSITE" id="PS00151">
    <property type="entry name" value="ACYLPHOSPHATASE_2"/>
    <property type="match status" value="1"/>
</dbReference>
<dbReference type="STRING" id="487685.SAMN04488696_2763"/>
<evidence type="ECO:0000259" key="4">
    <source>
        <dbReference type="PROSITE" id="PS51160"/>
    </source>
</evidence>
<dbReference type="PANTHER" id="PTHR47268">
    <property type="entry name" value="ACYLPHOSPHATASE"/>
    <property type="match status" value="1"/>
</dbReference>
<dbReference type="PROSITE" id="PS51160">
    <property type="entry name" value="ACYLPHOSPHATASE_3"/>
    <property type="match status" value="1"/>
</dbReference>
<organism evidence="5 6">
    <name type="scientific">Methanolobus profundi</name>
    <dbReference type="NCBI Taxonomy" id="487685"/>
    <lineage>
        <taxon>Archaea</taxon>
        <taxon>Methanobacteriati</taxon>
        <taxon>Methanobacteriota</taxon>
        <taxon>Stenosarchaea group</taxon>
        <taxon>Methanomicrobia</taxon>
        <taxon>Methanosarcinales</taxon>
        <taxon>Methanosarcinaceae</taxon>
        <taxon>Methanolobus</taxon>
    </lineage>
</organism>